<organism evidence="2 3">
    <name type="scientific">Symbiodinium natans</name>
    <dbReference type="NCBI Taxonomy" id="878477"/>
    <lineage>
        <taxon>Eukaryota</taxon>
        <taxon>Sar</taxon>
        <taxon>Alveolata</taxon>
        <taxon>Dinophyceae</taxon>
        <taxon>Suessiales</taxon>
        <taxon>Symbiodiniaceae</taxon>
        <taxon>Symbiodinium</taxon>
    </lineage>
</organism>
<protein>
    <submittedName>
        <fullName evidence="2">Uncharacterized protein</fullName>
    </submittedName>
</protein>
<comment type="caution">
    <text evidence="2">The sequence shown here is derived from an EMBL/GenBank/DDBJ whole genome shotgun (WGS) entry which is preliminary data.</text>
</comment>
<dbReference type="AlphaFoldDB" id="A0A812QKN1"/>
<evidence type="ECO:0000313" key="3">
    <source>
        <dbReference type="Proteomes" id="UP000604046"/>
    </source>
</evidence>
<name>A0A812QKN1_9DINO</name>
<evidence type="ECO:0000313" key="2">
    <source>
        <dbReference type="EMBL" id="CAE7392010.1"/>
    </source>
</evidence>
<dbReference type="OrthoDB" id="10384443at2759"/>
<feature type="region of interest" description="Disordered" evidence="1">
    <location>
        <begin position="77"/>
        <end position="103"/>
    </location>
</feature>
<sequence length="1105" mass="117992">MCQDGAWVDPQGGPGLIALQCVACTRATPRADSSSLRDFMAASQQERWWLQRHPVEIRSWDNLCLTSDSASNTGVTISFTDPVEVPTSSRRRRDMDSGESYGSVTWGGSSSYKYGWTGDGGHCVFNQRTEVVGGFKSFSIAGNQEKKEDLPGFLQGMQYTVSFKVKALPSVSSGVSVHWSSNTQSCDGSSCPAKKSCPSGRTLVKCEAVTDIAPSNKDPLGVQVTSGGECRAYGATGLGADVRVGNEKSKPRGDAWSDYATCGASGYVAVTPARMWAGINYDGAGRRRRNSWDLNLISNKADSEKTSICPEGTWLKKMDVCSGSKWDGVFSGVCTDGTTMNTKNEACGGRRRRGARRRNNQMDRASGARRVYGQAGSNADKVCIHGGHCQGTHNSNYFDYTCGDNGLLAGFKEYERRRSIKFSCREMRPVVKAFDCTDSGCRALCANDDCKIKPFCVKAHTNSVESGTEKTSSGPGAWTDWATCPTGFKAVGLRYMELIGSLVDADVTSLSGLECGDDGCRAKSPRTRVKIRPACMRHTSMAFGTKTEKTGTGWSPVSGCPSGYNPMGVAKAYMHGNWDTMRIWECDTSGCKIYCVGTQKCEIVTACISAKTTVRLDCSTDHRNLIVRTSTGTGTRTPSSCPSTHHSARCLCYSATQGKCSPSRRRYVGQSGCSVNFGTSSGRVTRLCTQGTGSIRTYLGSQASHIYEDLTAAPVTKSHSFTAQGSGKLQLRVRGLAPSGVTLHVSDLKIVDSTTTLADQSLLIDLENKCSGSRWEVQLPATPEGTPYLVTVTYGDKRAAIQTSACSIGTSGQMVGAKASPETVSKGSTKSVTRTVFVKGNSDGRGNLVFAGESAGGCTGVRSISAQREDSVFWASCGTPFSQVWNLAASKQAPGNIQLVHRGRAASGSGALACVDPATGKMATCAHSVEEHVKQVFSMDYLAPLVAQWTQFESGQNLQQGSCVRAHAKYLPNLDINSNLVSCGTGQVLSSFLFRQDSTCNHVDYYRYFYTCTTIIPVTGIASCSQKSTRCVAHSSPAKPIPTSGSSIATMSALTVKQEHCSPSSPTPTAPATMVMDTSTPTLAAPSKVWATARKSTPNGAKWGH</sequence>
<feature type="region of interest" description="Disordered" evidence="1">
    <location>
        <begin position="345"/>
        <end position="371"/>
    </location>
</feature>
<dbReference type="Proteomes" id="UP000604046">
    <property type="component" value="Unassembled WGS sequence"/>
</dbReference>
<proteinExistence type="predicted"/>
<feature type="compositionally biased region" description="Basic residues" evidence="1">
    <location>
        <begin position="349"/>
        <end position="359"/>
    </location>
</feature>
<dbReference type="EMBL" id="CAJNDS010002249">
    <property type="protein sequence ID" value="CAE7392010.1"/>
    <property type="molecule type" value="Genomic_DNA"/>
</dbReference>
<keyword evidence="3" id="KW-1185">Reference proteome</keyword>
<reference evidence="2" key="1">
    <citation type="submission" date="2021-02" db="EMBL/GenBank/DDBJ databases">
        <authorList>
            <person name="Dougan E. K."/>
            <person name="Rhodes N."/>
            <person name="Thang M."/>
            <person name="Chan C."/>
        </authorList>
    </citation>
    <scope>NUCLEOTIDE SEQUENCE</scope>
</reference>
<gene>
    <name evidence="2" type="ORF">SNAT2548_LOCUS21363</name>
</gene>
<accession>A0A812QKN1</accession>
<evidence type="ECO:0000256" key="1">
    <source>
        <dbReference type="SAM" id="MobiDB-lite"/>
    </source>
</evidence>